<evidence type="ECO:0000313" key="3">
    <source>
        <dbReference type="Proteomes" id="UP001066276"/>
    </source>
</evidence>
<feature type="region of interest" description="Disordered" evidence="1">
    <location>
        <begin position="76"/>
        <end position="95"/>
    </location>
</feature>
<accession>A0AAV7SKH6</accession>
<dbReference type="Proteomes" id="UP001066276">
    <property type="component" value="Chromosome 4_2"/>
</dbReference>
<proteinExistence type="predicted"/>
<sequence length="95" mass="10955">MGDQIKDMTLLEDRVLTEPLPEQAISTIYKKLTNTPNPNKLLSVACEEDMVKDFGTVTTLAIWARFRLRVNCSMRQEQREPEVTALEEEDGERQE</sequence>
<dbReference type="AlphaFoldDB" id="A0AAV7SKH6"/>
<comment type="caution">
    <text evidence="2">The sequence shown here is derived from an EMBL/GenBank/DDBJ whole genome shotgun (WGS) entry which is preliminary data.</text>
</comment>
<keyword evidence="3" id="KW-1185">Reference proteome</keyword>
<protein>
    <submittedName>
        <fullName evidence="2">Uncharacterized protein</fullName>
    </submittedName>
</protein>
<organism evidence="2 3">
    <name type="scientific">Pleurodeles waltl</name>
    <name type="common">Iberian ribbed newt</name>
    <dbReference type="NCBI Taxonomy" id="8319"/>
    <lineage>
        <taxon>Eukaryota</taxon>
        <taxon>Metazoa</taxon>
        <taxon>Chordata</taxon>
        <taxon>Craniata</taxon>
        <taxon>Vertebrata</taxon>
        <taxon>Euteleostomi</taxon>
        <taxon>Amphibia</taxon>
        <taxon>Batrachia</taxon>
        <taxon>Caudata</taxon>
        <taxon>Salamandroidea</taxon>
        <taxon>Salamandridae</taxon>
        <taxon>Pleurodelinae</taxon>
        <taxon>Pleurodeles</taxon>
    </lineage>
</organism>
<gene>
    <name evidence="2" type="ORF">NDU88_005024</name>
</gene>
<evidence type="ECO:0000256" key="1">
    <source>
        <dbReference type="SAM" id="MobiDB-lite"/>
    </source>
</evidence>
<dbReference type="EMBL" id="JANPWB010000008">
    <property type="protein sequence ID" value="KAJ1164588.1"/>
    <property type="molecule type" value="Genomic_DNA"/>
</dbReference>
<reference evidence="2" key="1">
    <citation type="journal article" date="2022" name="bioRxiv">
        <title>Sequencing and chromosome-scale assembly of the giantPleurodeles waltlgenome.</title>
        <authorList>
            <person name="Brown T."/>
            <person name="Elewa A."/>
            <person name="Iarovenko S."/>
            <person name="Subramanian E."/>
            <person name="Araus A.J."/>
            <person name="Petzold A."/>
            <person name="Susuki M."/>
            <person name="Suzuki K.-i.T."/>
            <person name="Hayashi T."/>
            <person name="Toyoda A."/>
            <person name="Oliveira C."/>
            <person name="Osipova E."/>
            <person name="Leigh N.D."/>
            <person name="Simon A."/>
            <person name="Yun M.H."/>
        </authorList>
    </citation>
    <scope>NUCLEOTIDE SEQUENCE</scope>
    <source>
        <strain evidence="2">20211129_DDA</strain>
        <tissue evidence="2">Liver</tissue>
    </source>
</reference>
<evidence type="ECO:0000313" key="2">
    <source>
        <dbReference type="EMBL" id="KAJ1164588.1"/>
    </source>
</evidence>
<feature type="compositionally biased region" description="Acidic residues" evidence="1">
    <location>
        <begin position="85"/>
        <end position="95"/>
    </location>
</feature>
<name>A0AAV7SKH6_PLEWA</name>